<dbReference type="OrthoDB" id="9812136at2"/>
<feature type="transmembrane region" description="Helical" evidence="2">
    <location>
        <begin position="7"/>
        <end position="34"/>
    </location>
</feature>
<reference evidence="3 4" key="1">
    <citation type="journal article" date="2003" name="Int. J. Syst. Evol. Microbiol.">
        <title>Virgibacillus carmonensis sp. nov., Virgibacillus necropolis sp. nov. and Virgibacillus picturae sp. nov., three novel species isolated from deteriorated mural paintings, transfer of the species of the genus salibacillus to Virgibacillus, as Virgibacillus marismortui comb. nov. and Virgibacillus salexigens comb. nov., and emended description of the genus Virgibacillus.</title>
        <authorList>
            <person name="Heyrman J."/>
            <person name="Logan N.A."/>
            <person name="Busse H.J."/>
            <person name="Balcaen A."/>
            <person name="Lebbe L."/>
            <person name="Rodriguez-Diaz M."/>
            <person name="Swings J."/>
            <person name="De Vos P."/>
        </authorList>
    </citation>
    <scope>NUCLEOTIDE SEQUENCE [LARGE SCALE GENOMIC DNA]</scope>
    <source>
        <strain evidence="3 4">LMG 19488</strain>
    </source>
</reference>
<dbReference type="Pfam" id="PF04070">
    <property type="entry name" value="DUF378"/>
    <property type="match status" value="1"/>
</dbReference>
<dbReference type="EMBL" id="CP022437">
    <property type="protein sequence ID" value="ASN06471.1"/>
    <property type="molecule type" value="Genomic_DNA"/>
</dbReference>
<keyword evidence="2" id="KW-1133">Transmembrane helix</keyword>
<evidence type="ECO:0000313" key="3">
    <source>
        <dbReference type="EMBL" id="ASN06471.1"/>
    </source>
</evidence>
<dbReference type="Proteomes" id="UP000204391">
    <property type="component" value="Chromosome"/>
</dbReference>
<gene>
    <name evidence="3" type="ORF">CFK40_16335</name>
</gene>
<dbReference type="KEGG" id="vne:CFK40_16335"/>
<sequence>METLKKIALTLVIIGAINWGLIGLFQFDLVAAIFGGQDAALARVIYTLVGLSGLYCITMLFDPMTETNKDMDRGKDRTMHTRNVNYGTEFGEENDVTNSSESFADRERDQDPLNRK</sequence>
<protein>
    <submittedName>
        <fullName evidence="3">DUF378 domain-containing protein</fullName>
    </submittedName>
</protein>
<evidence type="ECO:0000313" key="4">
    <source>
        <dbReference type="Proteomes" id="UP000204391"/>
    </source>
</evidence>
<dbReference type="AlphaFoldDB" id="A0A221MFR5"/>
<organism evidence="3 4">
    <name type="scientific">Virgibacillus necropolis</name>
    <dbReference type="NCBI Taxonomy" id="163877"/>
    <lineage>
        <taxon>Bacteria</taxon>
        <taxon>Bacillati</taxon>
        <taxon>Bacillota</taxon>
        <taxon>Bacilli</taxon>
        <taxon>Bacillales</taxon>
        <taxon>Bacillaceae</taxon>
        <taxon>Virgibacillus</taxon>
    </lineage>
</organism>
<dbReference type="RefSeq" id="WP_089533469.1">
    <property type="nucleotide sequence ID" value="NZ_CP022437.1"/>
</dbReference>
<proteinExistence type="predicted"/>
<dbReference type="PANTHER" id="PTHR37304:SF1">
    <property type="entry name" value="MEMBRANE PROTEIN"/>
    <property type="match status" value="1"/>
</dbReference>
<keyword evidence="4" id="KW-1185">Reference proteome</keyword>
<evidence type="ECO:0000256" key="2">
    <source>
        <dbReference type="SAM" id="Phobius"/>
    </source>
</evidence>
<name>A0A221MFR5_9BACI</name>
<dbReference type="PANTHER" id="PTHR37304">
    <property type="entry name" value="MEMBRANE PROTEIN-RELATED"/>
    <property type="match status" value="1"/>
</dbReference>
<keyword evidence="2" id="KW-0812">Transmembrane</keyword>
<feature type="compositionally biased region" description="Basic and acidic residues" evidence="1">
    <location>
        <begin position="103"/>
        <end position="116"/>
    </location>
</feature>
<keyword evidence="2" id="KW-0472">Membrane</keyword>
<feature type="transmembrane region" description="Helical" evidence="2">
    <location>
        <begin position="40"/>
        <end position="61"/>
    </location>
</feature>
<dbReference type="InterPro" id="IPR007211">
    <property type="entry name" value="DUF378"/>
</dbReference>
<accession>A0A221MFR5</accession>
<evidence type="ECO:0000256" key="1">
    <source>
        <dbReference type="SAM" id="MobiDB-lite"/>
    </source>
</evidence>
<feature type="region of interest" description="Disordered" evidence="1">
    <location>
        <begin position="83"/>
        <end position="116"/>
    </location>
</feature>